<evidence type="ECO:0000313" key="3">
    <source>
        <dbReference type="EMBL" id="QJA53283.1"/>
    </source>
</evidence>
<evidence type="ECO:0000256" key="1">
    <source>
        <dbReference type="SAM" id="Phobius"/>
    </source>
</evidence>
<dbReference type="EMBL" id="MT141248">
    <property type="protein sequence ID" value="QJA56980.1"/>
    <property type="molecule type" value="Genomic_DNA"/>
</dbReference>
<evidence type="ECO:0000259" key="2">
    <source>
        <dbReference type="PROSITE" id="PS50110"/>
    </source>
</evidence>
<dbReference type="Pfam" id="PF00072">
    <property type="entry name" value="Response_reg"/>
    <property type="match status" value="1"/>
</dbReference>
<dbReference type="Gene3D" id="3.40.50.2300">
    <property type="match status" value="1"/>
</dbReference>
<feature type="domain" description="Response regulatory" evidence="2">
    <location>
        <begin position="1"/>
        <end position="103"/>
    </location>
</feature>
<dbReference type="GO" id="GO:0000160">
    <property type="term" value="P:phosphorelay signal transduction system"/>
    <property type="evidence" value="ECO:0007669"/>
    <property type="project" value="InterPro"/>
</dbReference>
<organism evidence="3">
    <name type="scientific">viral metagenome</name>
    <dbReference type="NCBI Taxonomy" id="1070528"/>
    <lineage>
        <taxon>unclassified sequences</taxon>
        <taxon>metagenomes</taxon>
        <taxon>organismal metagenomes</taxon>
    </lineage>
</organism>
<proteinExistence type="predicted"/>
<evidence type="ECO:0000313" key="5">
    <source>
        <dbReference type="EMBL" id="QJA74072.1"/>
    </source>
</evidence>
<sequence>MKDIDMEVIHASTGEEGVKAYRVLKTLGKEPLLTFVDIRLPGIDGFEVLDQIREENPNANVLILTGFAHTQGIKEEVEKREVGMVEKVGPYMLTLCSFIGAIVAALNRYGGK</sequence>
<keyword evidence="1" id="KW-0472">Membrane</keyword>
<keyword evidence="1" id="KW-0812">Transmembrane</keyword>
<dbReference type="EMBL" id="MT142072">
    <property type="protein sequence ID" value="QJA74072.1"/>
    <property type="molecule type" value="Genomic_DNA"/>
</dbReference>
<protein>
    <submittedName>
        <fullName evidence="3">Putative response regulator receiver domain contining protein</fullName>
    </submittedName>
</protein>
<dbReference type="InterPro" id="IPR011006">
    <property type="entry name" value="CheY-like_superfamily"/>
</dbReference>
<name>A0A6H1ZZB6_9ZZZZ</name>
<dbReference type="AlphaFoldDB" id="A0A6H1ZZB6"/>
<accession>A0A6H1ZZB6</accession>
<dbReference type="InterPro" id="IPR001789">
    <property type="entry name" value="Sig_transdc_resp-reg_receiver"/>
</dbReference>
<keyword evidence="1" id="KW-1133">Transmembrane helix</keyword>
<evidence type="ECO:0000313" key="4">
    <source>
        <dbReference type="EMBL" id="QJA56980.1"/>
    </source>
</evidence>
<dbReference type="PROSITE" id="PS50110">
    <property type="entry name" value="RESPONSE_REGULATORY"/>
    <property type="match status" value="1"/>
</dbReference>
<gene>
    <name evidence="5" type="ORF">MM415A02109_0008</name>
    <name evidence="4" type="ORF">MM415B01747_0007</name>
    <name evidence="3" type="ORF">TM448A03380_0004</name>
</gene>
<dbReference type="EMBL" id="MT144409">
    <property type="protein sequence ID" value="QJA53283.1"/>
    <property type="molecule type" value="Genomic_DNA"/>
</dbReference>
<dbReference type="SUPFAM" id="SSF52172">
    <property type="entry name" value="CheY-like"/>
    <property type="match status" value="1"/>
</dbReference>
<reference evidence="3" key="1">
    <citation type="submission" date="2020-03" db="EMBL/GenBank/DDBJ databases">
        <title>The deep terrestrial virosphere.</title>
        <authorList>
            <person name="Holmfeldt K."/>
            <person name="Nilsson E."/>
            <person name="Simone D."/>
            <person name="Lopez-Fernandez M."/>
            <person name="Wu X."/>
            <person name="de Brujin I."/>
            <person name="Lundin D."/>
            <person name="Andersson A."/>
            <person name="Bertilsson S."/>
            <person name="Dopson M."/>
        </authorList>
    </citation>
    <scope>NUCLEOTIDE SEQUENCE</scope>
    <source>
        <strain evidence="5">MM415A02109</strain>
        <strain evidence="4">MM415B01747</strain>
        <strain evidence="3">TM448A03380</strain>
    </source>
</reference>
<feature type="transmembrane region" description="Helical" evidence="1">
    <location>
        <begin position="88"/>
        <end position="106"/>
    </location>
</feature>